<reference evidence="3 4" key="1">
    <citation type="journal article" date="2017" name="PLoS Biol.">
        <title>The sea cucumber genome provides insights into morphological evolution and visceral regeneration.</title>
        <authorList>
            <person name="Zhang X."/>
            <person name="Sun L."/>
            <person name="Yuan J."/>
            <person name="Sun Y."/>
            <person name="Gao Y."/>
            <person name="Zhang L."/>
            <person name="Li S."/>
            <person name="Dai H."/>
            <person name="Hamel J.F."/>
            <person name="Liu C."/>
            <person name="Yu Y."/>
            <person name="Liu S."/>
            <person name="Lin W."/>
            <person name="Guo K."/>
            <person name="Jin S."/>
            <person name="Xu P."/>
            <person name="Storey K.B."/>
            <person name="Huan P."/>
            <person name="Zhang T."/>
            <person name="Zhou Y."/>
            <person name="Zhang J."/>
            <person name="Lin C."/>
            <person name="Li X."/>
            <person name="Xing L."/>
            <person name="Huo D."/>
            <person name="Sun M."/>
            <person name="Wang L."/>
            <person name="Mercier A."/>
            <person name="Li F."/>
            <person name="Yang H."/>
            <person name="Xiang J."/>
        </authorList>
    </citation>
    <scope>NUCLEOTIDE SEQUENCE [LARGE SCALE GENOMIC DNA]</scope>
    <source>
        <strain evidence="3">Shaxun</strain>
        <tissue evidence="3">Muscle</tissue>
    </source>
</reference>
<evidence type="ECO:0000259" key="2">
    <source>
        <dbReference type="PROSITE" id="PS51444"/>
    </source>
</evidence>
<dbReference type="EMBL" id="MRZV01000466">
    <property type="protein sequence ID" value="PIK49425.1"/>
    <property type="molecule type" value="Genomic_DNA"/>
</dbReference>
<organism evidence="3 4">
    <name type="scientific">Stichopus japonicus</name>
    <name type="common">Sea cucumber</name>
    <dbReference type="NCBI Taxonomy" id="307972"/>
    <lineage>
        <taxon>Eukaryota</taxon>
        <taxon>Metazoa</taxon>
        <taxon>Echinodermata</taxon>
        <taxon>Eleutherozoa</taxon>
        <taxon>Echinozoa</taxon>
        <taxon>Holothuroidea</taxon>
        <taxon>Aspidochirotacea</taxon>
        <taxon>Aspidochirotida</taxon>
        <taxon>Stichopodidae</taxon>
        <taxon>Apostichopus</taxon>
    </lineage>
</organism>
<dbReference type="SMART" id="SM00498">
    <property type="entry name" value="FH2"/>
    <property type="match status" value="1"/>
</dbReference>
<keyword evidence="4" id="KW-1185">Reference proteome</keyword>
<dbReference type="InterPro" id="IPR051425">
    <property type="entry name" value="Formin_Homology"/>
</dbReference>
<protein>
    <submittedName>
        <fullName evidence="3">Putative delphilin isoform X6</fullName>
    </submittedName>
</protein>
<dbReference type="Proteomes" id="UP000230750">
    <property type="component" value="Unassembled WGS sequence"/>
</dbReference>
<keyword evidence="1" id="KW-0175">Coiled coil</keyword>
<dbReference type="AlphaFoldDB" id="A0A2G8KN90"/>
<dbReference type="SUPFAM" id="SSF101447">
    <property type="entry name" value="Formin homology 2 domain (FH2 domain)"/>
    <property type="match status" value="1"/>
</dbReference>
<dbReference type="PANTHER" id="PTHR45725:SF3">
    <property type="entry name" value="DELPHILIN"/>
    <property type="match status" value="1"/>
</dbReference>
<comment type="caution">
    <text evidence="3">The sequence shown here is derived from an EMBL/GenBank/DDBJ whole genome shotgun (WGS) entry which is preliminary data.</text>
</comment>
<dbReference type="PANTHER" id="PTHR45725">
    <property type="entry name" value="FORMIN HOMOLOGY 2 FAMILY MEMBER"/>
    <property type="match status" value="1"/>
</dbReference>
<feature type="coiled-coil region" evidence="1">
    <location>
        <begin position="154"/>
        <end position="191"/>
    </location>
</feature>
<gene>
    <name evidence="3" type="ORF">BSL78_13688</name>
</gene>
<dbReference type="InterPro" id="IPR042201">
    <property type="entry name" value="FH2_Formin_sf"/>
</dbReference>
<dbReference type="OrthoDB" id="410721at2759"/>
<feature type="coiled-coil region" evidence="1">
    <location>
        <begin position="257"/>
        <end position="298"/>
    </location>
</feature>
<sequence length="370" mass="42075">MYVKRLNWEKIQSTEDTIWNAIGEDEAYLHEVIKHLELEDKFSTVSKPKPTSPRDKKAHISVINHKKAHNTAILLGHLRLPIEEIKKDIINMDTRRFSVSHIKQLSTFAPDELEVLKLDQFTSKKSQLSEPDRFALELSQIPGYKLRIDALLFKATFKERQEEMEEELNMIKEASKQLRESQKLAKVLELVLAMGNYMNQGNQRVAGATGFKISILTELDTTKTSDNKSTFLHMVAKAVHSNVPDVLSFGNEITMVNKVVKSSLGSLREELDELSAQLQVLKTDLELLLEELADAQDNFPAVVSEFIEDTINQLGLLTQKLGETEAEFQKTAKYFGEDAANIESDNFFNIFALFTSKFCKAHNENLKSMP</sequence>
<dbReference type="STRING" id="307972.A0A2G8KN90"/>
<dbReference type="InterPro" id="IPR015425">
    <property type="entry name" value="FH2_Formin"/>
</dbReference>
<accession>A0A2G8KN90</accession>
<proteinExistence type="predicted"/>
<evidence type="ECO:0000256" key="1">
    <source>
        <dbReference type="SAM" id="Coils"/>
    </source>
</evidence>
<name>A0A2G8KN90_STIJA</name>
<dbReference type="PROSITE" id="PS51444">
    <property type="entry name" value="FH2"/>
    <property type="match status" value="1"/>
</dbReference>
<feature type="domain" description="FH2" evidence="2">
    <location>
        <begin position="1"/>
        <end position="370"/>
    </location>
</feature>
<dbReference type="Gene3D" id="1.20.58.2220">
    <property type="entry name" value="Formin, FH2 domain"/>
    <property type="match status" value="1"/>
</dbReference>
<evidence type="ECO:0000313" key="3">
    <source>
        <dbReference type="EMBL" id="PIK49425.1"/>
    </source>
</evidence>
<evidence type="ECO:0000313" key="4">
    <source>
        <dbReference type="Proteomes" id="UP000230750"/>
    </source>
</evidence>
<dbReference type="Pfam" id="PF02181">
    <property type="entry name" value="FH2"/>
    <property type="match status" value="1"/>
</dbReference>